<accession>A0A7G9RX78</accession>
<evidence type="ECO:0000313" key="3">
    <source>
        <dbReference type="Proteomes" id="UP000515928"/>
    </source>
</evidence>
<gene>
    <name evidence="2" type="ORF">H9L01_07470</name>
</gene>
<dbReference type="RefSeq" id="WP_187533335.1">
    <property type="nucleotide sequence ID" value="NZ_CBCSHU010000018.1"/>
</dbReference>
<dbReference type="Proteomes" id="UP000515928">
    <property type="component" value="Chromosome"/>
</dbReference>
<dbReference type="NCBIfam" id="TIGR01906">
    <property type="entry name" value="integ_TIGR01906"/>
    <property type="match status" value="1"/>
</dbReference>
<feature type="transmembrane region" description="Helical" evidence="1">
    <location>
        <begin position="7"/>
        <end position="27"/>
    </location>
</feature>
<keyword evidence="1" id="KW-1133">Transmembrane helix</keyword>
<dbReference type="EMBL" id="CP060715">
    <property type="protein sequence ID" value="QNN60203.1"/>
    <property type="molecule type" value="Genomic_DNA"/>
</dbReference>
<sequence length="233" mass="26984">MRRRLYLLAMILFIFATLITTVFVASFNPRYYTKMYDELAVSETIGVSDEELKDVTITLFRYIKGKQPSLDHEVTINGQRVEMFNEREKAHMVDVKNLYLKARFIRDISMIFVAVMLVISLGTGDYLDYNLNKKIVKESLLIVSVVIITVGVMAVLDFTTFWITFHKLVFTNDLWLLDPATDRMISMVPEPVFMGLVYRILVMVLAEFAVLTLAYFGLDWMDKKNDSRRTISA</sequence>
<dbReference type="AlphaFoldDB" id="A0A7G9RX78"/>
<feature type="transmembrane region" description="Helical" evidence="1">
    <location>
        <begin position="108"/>
        <end position="127"/>
    </location>
</feature>
<name>A0A7G9RX78_9FIRM</name>
<feature type="transmembrane region" description="Helical" evidence="1">
    <location>
        <begin position="196"/>
        <end position="218"/>
    </location>
</feature>
<keyword evidence="3" id="KW-1185">Reference proteome</keyword>
<proteinExistence type="predicted"/>
<dbReference type="InterPro" id="IPR010178">
    <property type="entry name" value="Lit"/>
</dbReference>
<dbReference type="Pfam" id="PF07314">
    <property type="entry name" value="Lit"/>
    <property type="match status" value="1"/>
</dbReference>
<protein>
    <submittedName>
        <fullName evidence="2">TIGR01906 family membrane protein</fullName>
    </submittedName>
</protein>
<keyword evidence="1" id="KW-0812">Transmembrane</keyword>
<organism evidence="2 3">
    <name type="scientific">Erysipelothrix inopinata</name>
    <dbReference type="NCBI Taxonomy" id="225084"/>
    <lineage>
        <taxon>Bacteria</taxon>
        <taxon>Bacillati</taxon>
        <taxon>Bacillota</taxon>
        <taxon>Erysipelotrichia</taxon>
        <taxon>Erysipelotrichales</taxon>
        <taxon>Erysipelotrichaceae</taxon>
        <taxon>Erysipelothrix</taxon>
    </lineage>
</organism>
<keyword evidence="1" id="KW-0472">Membrane</keyword>
<reference evidence="2 3" key="1">
    <citation type="submission" date="2020-08" db="EMBL/GenBank/DDBJ databases">
        <title>Genome sequence of Erysipelothrix inopinata DSM 15511T.</title>
        <authorList>
            <person name="Hyun D.-W."/>
            <person name="Bae J.-W."/>
        </authorList>
    </citation>
    <scope>NUCLEOTIDE SEQUENCE [LARGE SCALE GENOMIC DNA]</scope>
    <source>
        <strain evidence="2 3">DSM 15511</strain>
    </source>
</reference>
<dbReference type="KEGG" id="eio:H9L01_07470"/>
<evidence type="ECO:0000313" key="2">
    <source>
        <dbReference type="EMBL" id="QNN60203.1"/>
    </source>
</evidence>
<feature type="transmembrane region" description="Helical" evidence="1">
    <location>
        <begin position="139"/>
        <end position="165"/>
    </location>
</feature>
<evidence type="ECO:0000256" key="1">
    <source>
        <dbReference type="SAM" id="Phobius"/>
    </source>
</evidence>